<comment type="caution">
    <text evidence="2">The sequence shown here is derived from an EMBL/GenBank/DDBJ whole genome shotgun (WGS) entry which is preliminary data.</text>
</comment>
<evidence type="ECO:0000259" key="1">
    <source>
        <dbReference type="PROSITE" id="PS51186"/>
    </source>
</evidence>
<gene>
    <name evidence="2" type="ORF">CU100_17855</name>
</gene>
<dbReference type="GO" id="GO:0016747">
    <property type="term" value="F:acyltransferase activity, transferring groups other than amino-acyl groups"/>
    <property type="evidence" value="ECO:0007669"/>
    <property type="project" value="InterPro"/>
</dbReference>
<evidence type="ECO:0000313" key="3">
    <source>
        <dbReference type="Proteomes" id="UP000241158"/>
    </source>
</evidence>
<dbReference type="Proteomes" id="UP000241158">
    <property type="component" value="Unassembled WGS sequence"/>
</dbReference>
<proteinExistence type="predicted"/>
<dbReference type="AlphaFoldDB" id="A0A2P7ASV7"/>
<dbReference type="InterPro" id="IPR000182">
    <property type="entry name" value="GNAT_dom"/>
</dbReference>
<protein>
    <recommendedName>
        <fullName evidence="1">N-acetyltransferase domain-containing protein</fullName>
    </recommendedName>
</protein>
<dbReference type="EMBL" id="PGGN01000003">
    <property type="protein sequence ID" value="PSH57299.1"/>
    <property type="molecule type" value="Genomic_DNA"/>
</dbReference>
<feature type="domain" description="N-acetyltransferase" evidence="1">
    <location>
        <begin position="1"/>
        <end position="127"/>
    </location>
</feature>
<evidence type="ECO:0000313" key="2">
    <source>
        <dbReference type="EMBL" id="PSH57299.1"/>
    </source>
</evidence>
<dbReference type="SUPFAM" id="SSF55729">
    <property type="entry name" value="Acyl-CoA N-acyltransferases (Nat)"/>
    <property type="match status" value="1"/>
</dbReference>
<dbReference type="InterPro" id="IPR016181">
    <property type="entry name" value="Acyl_CoA_acyltransferase"/>
</dbReference>
<name>A0A2P7ASV7_9HYPH</name>
<organism evidence="2 3">
    <name type="scientific">Phyllobacterium endophyticum</name>
    <dbReference type="NCBI Taxonomy" id="1149773"/>
    <lineage>
        <taxon>Bacteria</taxon>
        <taxon>Pseudomonadati</taxon>
        <taxon>Pseudomonadota</taxon>
        <taxon>Alphaproteobacteria</taxon>
        <taxon>Hyphomicrobiales</taxon>
        <taxon>Phyllobacteriaceae</taxon>
        <taxon>Phyllobacterium</taxon>
    </lineage>
</organism>
<reference evidence="3" key="1">
    <citation type="submission" date="2017-11" db="EMBL/GenBank/DDBJ databases">
        <authorList>
            <person name="Kuznetsova I."/>
            <person name="Sazanova A."/>
            <person name="Chirak E."/>
            <person name="Safronova V."/>
            <person name="Willems A."/>
        </authorList>
    </citation>
    <scope>NUCLEOTIDE SEQUENCE [LARGE SCALE GENOMIC DNA]</scope>
    <source>
        <strain evidence="3">PEPV15</strain>
    </source>
</reference>
<dbReference type="CDD" id="cd04301">
    <property type="entry name" value="NAT_SF"/>
    <property type="match status" value="1"/>
</dbReference>
<dbReference type="Gene3D" id="3.40.630.30">
    <property type="match status" value="1"/>
</dbReference>
<dbReference type="Pfam" id="PF00583">
    <property type="entry name" value="Acetyltransf_1"/>
    <property type="match status" value="1"/>
</dbReference>
<keyword evidence="3" id="KW-1185">Reference proteome</keyword>
<accession>A0A2P7ASV7</accession>
<dbReference type="PROSITE" id="PS51186">
    <property type="entry name" value="GNAT"/>
    <property type="match status" value="1"/>
</dbReference>
<sequence>MASWSDPHRHCQSRSLGTASPIGNCLGVFVWQANKPSGELAGIARLNSDPDHEIAEYAVLVRTDLQGQGLGWELLRQLINFARADGVKQIEGLILSENKKMLTLCREFGFSISHHPSDQSLMLATLNLQRA</sequence>
<dbReference type="OrthoDB" id="9807426at2"/>